<gene>
    <name evidence="1" type="ORF">BLNAU_19800</name>
</gene>
<dbReference type="EMBL" id="JARBJD010000266">
    <property type="protein sequence ID" value="KAK2945299.1"/>
    <property type="molecule type" value="Genomic_DNA"/>
</dbReference>
<evidence type="ECO:0000313" key="1">
    <source>
        <dbReference type="EMBL" id="KAK2945299.1"/>
    </source>
</evidence>
<dbReference type="Proteomes" id="UP001281761">
    <property type="component" value="Unassembled WGS sequence"/>
</dbReference>
<accession>A0ABQ9X0J9</accession>
<sequence length="187" mass="20548">MRRSSADREEARSISDIGFVPGGMLVPNEGGPALTEKTLIRTLNADREDAHSNTEVRVMPGGMLVPNEGGPALTEKTLIRTLKFVSCQARKGGTFPPTLASGIQFFSDQRPVFRHAHAPPSKDFGSSSSSGGAFVNIHPERTICDGDGRYIPPSLHQRWWNKGVALKRIEYSSCTEDRSRQSHWCPD</sequence>
<name>A0ABQ9X0J9_9EUKA</name>
<proteinExistence type="predicted"/>
<reference evidence="1 2" key="1">
    <citation type="journal article" date="2022" name="bioRxiv">
        <title>Genomics of Preaxostyla Flagellates Illuminates Evolutionary Transitions and the Path Towards Mitochondrial Loss.</title>
        <authorList>
            <person name="Novak L.V.F."/>
            <person name="Treitli S.C."/>
            <person name="Pyrih J."/>
            <person name="Halakuc P."/>
            <person name="Pipaliya S.V."/>
            <person name="Vacek V."/>
            <person name="Brzon O."/>
            <person name="Soukal P."/>
            <person name="Eme L."/>
            <person name="Dacks J.B."/>
            <person name="Karnkowska A."/>
            <person name="Elias M."/>
            <person name="Hampl V."/>
        </authorList>
    </citation>
    <scope>NUCLEOTIDE SEQUENCE [LARGE SCALE GENOMIC DNA]</scope>
    <source>
        <strain evidence="1">NAU3</strain>
        <tissue evidence="1">Gut</tissue>
    </source>
</reference>
<comment type="caution">
    <text evidence="1">The sequence shown here is derived from an EMBL/GenBank/DDBJ whole genome shotgun (WGS) entry which is preliminary data.</text>
</comment>
<keyword evidence="2" id="KW-1185">Reference proteome</keyword>
<evidence type="ECO:0000313" key="2">
    <source>
        <dbReference type="Proteomes" id="UP001281761"/>
    </source>
</evidence>
<protein>
    <submittedName>
        <fullName evidence="1">Uncharacterized protein</fullName>
    </submittedName>
</protein>
<organism evidence="1 2">
    <name type="scientific">Blattamonas nauphoetae</name>
    <dbReference type="NCBI Taxonomy" id="2049346"/>
    <lineage>
        <taxon>Eukaryota</taxon>
        <taxon>Metamonada</taxon>
        <taxon>Preaxostyla</taxon>
        <taxon>Oxymonadida</taxon>
        <taxon>Blattamonas</taxon>
    </lineage>
</organism>